<evidence type="ECO:0000256" key="2">
    <source>
        <dbReference type="ARBA" id="ARBA00009074"/>
    </source>
</evidence>
<dbReference type="PANTHER" id="PTHR31113">
    <property type="entry name" value="UPF0496 PROTEIN 3-RELATED"/>
    <property type="match status" value="1"/>
</dbReference>
<evidence type="ECO:0000313" key="7">
    <source>
        <dbReference type="EMBL" id="KAK9159689.1"/>
    </source>
</evidence>
<gene>
    <name evidence="7" type="ORF">Syun_006030</name>
</gene>
<dbReference type="EMBL" id="JBBNAF010000003">
    <property type="protein sequence ID" value="KAK9159689.1"/>
    <property type="molecule type" value="Genomic_DNA"/>
</dbReference>
<organism evidence="7 8">
    <name type="scientific">Stephania yunnanensis</name>
    <dbReference type="NCBI Taxonomy" id="152371"/>
    <lineage>
        <taxon>Eukaryota</taxon>
        <taxon>Viridiplantae</taxon>
        <taxon>Streptophyta</taxon>
        <taxon>Embryophyta</taxon>
        <taxon>Tracheophyta</taxon>
        <taxon>Spermatophyta</taxon>
        <taxon>Magnoliopsida</taxon>
        <taxon>Ranunculales</taxon>
        <taxon>Menispermaceae</taxon>
        <taxon>Menispermoideae</taxon>
        <taxon>Cissampelideae</taxon>
        <taxon>Stephania</taxon>
    </lineage>
</organism>
<comment type="similarity">
    <text evidence="2">Belongs to the UPF0496 family.</text>
</comment>
<sequence>MSMIIRPPPPPPPFIIDTPKEQPQHDDDDDDEESLEELMKRVEMVKEMMKGGEYVDKFLMRNVVGEEEEVVVMRGHVEVMVGHVVERFWEKPVEYLRSGGGRLEDRVKDLRRIVGIFEQACLDHGKEAGSSKRGKQCPFLQSFNWLRCYEDEVEVVSCQKSTSTCLVFAGKPLEKPLSPRRLLFEYSRRLSSLRPLVERHRSNSTAISPLKTIIDSFKTTKVPPKNHFPSFPIPSNLNDLETSNSPSKQFGSTSIVDSLKTTIAQSENCFRITLNDLDFSNCSTNPFNSSASAQVRFRSVQAECRALLDRLELRREKARTRLRGNAKLVSSLNLQEGFLESTRSRVDSDGCGGSRDVHIEPGLGHNKPTRARLDDELEHIRDTVRFWVEHKEGRFKPDSELARQIQKNELSFREQLDELEEHLYLCFMTINRARSLVMKEILEGVQV</sequence>
<accession>A0AAP0KZ89</accession>
<evidence type="ECO:0000256" key="1">
    <source>
        <dbReference type="ARBA" id="ARBA00004370"/>
    </source>
</evidence>
<feature type="compositionally biased region" description="Pro residues" evidence="6">
    <location>
        <begin position="1"/>
        <end position="14"/>
    </location>
</feature>
<keyword evidence="4" id="KW-1133">Transmembrane helix</keyword>
<protein>
    <submittedName>
        <fullName evidence="7">Uncharacterized protein</fullName>
    </submittedName>
</protein>
<evidence type="ECO:0000256" key="6">
    <source>
        <dbReference type="SAM" id="MobiDB-lite"/>
    </source>
</evidence>
<dbReference type="PANTHER" id="PTHR31113:SF6">
    <property type="entry name" value="UPF0496 PROTEIN 3"/>
    <property type="match status" value="1"/>
</dbReference>
<dbReference type="GO" id="GO:0016020">
    <property type="term" value="C:membrane"/>
    <property type="evidence" value="ECO:0007669"/>
    <property type="project" value="UniProtKB-SubCell"/>
</dbReference>
<feature type="region of interest" description="Disordered" evidence="6">
    <location>
        <begin position="1"/>
        <end position="31"/>
    </location>
</feature>
<keyword evidence="8" id="KW-1185">Reference proteome</keyword>
<comment type="subcellular location">
    <subcellularLocation>
        <location evidence="1">Membrane</location>
    </subcellularLocation>
</comment>
<evidence type="ECO:0000313" key="8">
    <source>
        <dbReference type="Proteomes" id="UP001420932"/>
    </source>
</evidence>
<dbReference type="AlphaFoldDB" id="A0AAP0KZ89"/>
<keyword evidence="3" id="KW-0812">Transmembrane</keyword>
<comment type="caution">
    <text evidence="7">The sequence shown here is derived from an EMBL/GenBank/DDBJ whole genome shotgun (WGS) entry which is preliminary data.</text>
</comment>
<evidence type="ECO:0000256" key="4">
    <source>
        <dbReference type="ARBA" id="ARBA00022989"/>
    </source>
</evidence>
<keyword evidence="5" id="KW-0472">Membrane</keyword>
<name>A0AAP0KZ89_9MAGN</name>
<dbReference type="InterPro" id="IPR007749">
    <property type="entry name" value="DUF677"/>
</dbReference>
<evidence type="ECO:0000256" key="3">
    <source>
        <dbReference type="ARBA" id="ARBA00022692"/>
    </source>
</evidence>
<dbReference type="Proteomes" id="UP001420932">
    <property type="component" value="Unassembled WGS sequence"/>
</dbReference>
<proteinExistence type="inferred from homology"/>
<evidence type="ECO:0000256" key="5">
    <source>
        <dbReference type="ARBA" id="ARBA00023136"/>
    </source>
</evidence>
<reference evidence="7 8" key="1">
    <citation type="submission" date="2024-01" db="EMBL/GenBank/DDBJ databases">
        <title>Genome assemblies of Stephania.</title>
        <authorList>
            <person name="Yang L."/>
        </authorList>
    </citation>
    <scope>NUCLEOTIDE SEQUENCE [LARGE SCALE GENOMIC DNA]</scope>
    <source>
        <strain evidence="7">YNDBR</strain>
        <tissue evidence="7">Leaf</tissue>
    </source>
</reference>